<accession>A0A918HV68</accession>
<reference evidence="3" key="1">
    <citation type="journal article" date="2014" name="Int. J. Syst. Evol. Microbiol.">
        <title>Complete genome sequence of Corynebacterium casei LMG S-19264T (=DSM 44701T), isolated from a smear-ripened cheese.</title>
        <authorList>
            <consortium name="US DOE Joint Genome Institute (JGI-PGF)"/>
            <person name="Walter F."/>
            <person name="Albersmeier A."/>
            <person name="Kalinowski J."/>
            <person name="Ruckert C."/>
        </authorList>
    </citation>
    <scope>NUCLEOTIDE SEQUENCE</scope>
    <source>
        <strain evidence="3">JCM 4391</strain>
    </source>
</reference>
<feature type="compositionally biased region" description="Basic and acidic residues" evidence="1">
    <location>
        <begin position="161"/>
        <end position="171"/>
    </location>
</feature>
<dbReference type="RefSeq" id="WP_189550353.1">
    <property type="nucleotide sequence ID" value="NZ_BMTP01000004.1"/>
</dbReference>
<keyword evidence="2" id="KW-0812">Transmembrane</keyword>
<sequence>MIRNVIGSILALVGAAAAVWSPFRAWYDGRHGRDYRIADLFGGITGANADLWTSLLLPFAFAALVTLVGLVLRSRVLVALAGLIVLGFTVLWMVRQGQKAGGLSVESDGSGLGQGVALAAAGGVLLLLGAALMAGRRRLAHDTGEPRGHGRLHGHGRRGRPAGEPDHHGEPYTDPYGEPYAEPGREPYGQRPYAGDAPTAEYPRQDGRYDDQRHDQRYDDPRPDDRYDDRPGRPDDGPPPGRR</sequence>
<comment type="caution">
    <text evidence="3">The sequence shown here is derived from an EMBL/GenBank/DDBJ whole genome shotgun (WGS) entry which is preliminary data.</text>
</comment>
<name>A0A918HV68_9ACTN</name>
<evidence type="ECO:0000256" key="1">
    <source>
        <dbReference type="SAM" id="MobiDB-lite"/>
    </source>
</evidence>
<feature type="transmembrane region" description="Helical" evidence="2">
    <location>
        <begin position="115"/>
        <end position="134"/>
    </location>
</feature>
<feature type="transmembrane region" description="Helical" evidence="2">
    <location>
        <begin position="51"/>
        <end position="72"/>
    </location>
</feature>
<keyword evidence="2" id="KW-1133">Transmembrane helix</keyword>
<protein>
    <submittedName>
        <fullName evidence="3">Uncharacterized protein</fullName>
    </submittedName>
</protein>
<evidence type="ECO:0000313" key="4">
    <source>
        <dbReference type="Proteomes" id="UP000636661"/>
    </source>
</evidence>
<feature type="compositionally biased region" description="Basic and acidic residues" evidence="1">
    <location>
        <begin position="203"/>
        <end position="236"/>
    </location>
</feature>
<feature type="transmembrane region" description="Helical" evidence="2">
    <location>
        <begin position="77"/>
        <end position="95"/>
    </location>
</feature>
<feature type="region of interest" description="Disordered" evidence="1">
    <location>
        <begin position="141"/>
        <end position="243"/>
    </location>
</feature>
<gene>
    <name evidence="3" type="ORF">GCM10010274_19520</name>
</gene>
<feature type="compositionally biased region" description="Basic residues" evidence="1">
    <location>
        <begin position="149"/>
        <end position="160"/>
    </location>
</feature>
<organism evidence="3 4">
    <name type="scientific">Streptomyces lavendofoliae</name>
    <dbReference type="NCBI Taxonomy" id="67314"/>
    <lineage>
        <taxon>Bacteria</taxon>
        <taxon>Bacillati</taxon>
        <taxon>Actinomycetota</taxon>
        <taxon>Actinomycetes</taxon>
        <taxon>Kitasatosporales</taxon>
        <taxon>Streptomycetaceae</taxon>
        <taxon>Streptomyces</taxon>
    </lineage>
</organism>
<keyword evidence="2" id="KW-0472">Membrane</keyword>
<dbReference type="EMBL" id="BMTP01000004">
    <property type="protein sequence ID" value="GGU32618.1"/>
    <property type="molecule type" value="Genomic_DNA"/>
</dbReference>
<proteinExistence type="predicted"/>
<reference evidence="3" key="2">
    <citation type="submission" date="2020-09" db="EMBL/GenBank/DDBJ databases">
        <authorList>
            <person name="Sun Q."/>
            <person name="Ohkuma M."/>
        </authorList>
    </citation>
    <scope>NUCLEOTIDE SEQUENCE</scope>
    <source>
        <strain evidence="3">JCM 4391</strain>
    </source>
</reference>
<dbReference type="AlphaFoldDB" id="A0A918HV68"/>
<evidence type="ECO:0000256" key="2">
    <source>
        <dbReference type="SAM" id="Phobius"/>
    </source>
</evidence>
<keyword evidence="4" id="KW-1185">Reference proteome</keyword>
<dbReference type="Proteomes" id="UP000636661">
    <property type="component" value="Unassembled WGS sequence"/>
</dbReference>
<evidence type="ECO:0000313" key="3">
    <source>
        <dbReference type="EMBL" id="GGU32618.1"/>
    </source>
</evidence>